<dbReference type="SUPFAM" id="SSF143865">
    <property type="entry name" value="CorA soluble domain-like"/>
    <property type="match status" value="1"/>
</dbReference>
<dbReference type="Pfam" id="PF01544">
    <property type="entry name" value="CorA"/>
    <property type="match status" value="1"/>
</dbReference>
<dbReference type="Proteomes" id="UP000228754">
    <property type="component" value="Unassembled WGS sequence"/>
</dbReference>
<dbReference type="InterPro" id="IPR045861">
    <property type="entry name" value="CorA_cytoplasmic_dom"/>
</dbReference>
<evidence type="ECO:0000313" key="10">
    <source>
        <dbReference type="Proteomes" id="UP000228754"/>
    </source>
</evidence>
<dbReference type="GO" id="GO:0015087">
    <property type="term" value="F:cobalt ion transmembrane transporter activity"/>
    <property type="evidence" value="ECO:0007669"/>
    <property type="project" value="UniProtKB-UniRule"/>
</dbReference>
<evidence type="ECO:0000256" key="8">
    <source>
        <dbReference type="RuleBase" id="RU362010"/>
    </source>
</evidence>
<dbReference type="SUPFAM" id="SSF144083">
    <property type="entry name" value="Magnesium transport protein CorA, transmembrane region"/>
    <property type="match status" value="1"/>
</dbReference>
<keyword evidence="8" id="KW-0460">Magnesium</keyword>
<feature type="transmembrane region" description="Helical" evidence="8">
    <location>
        <begin position="297"/>
        <end position="317"/>
    </location>
</feature>
<dbReference type="OrthoDB" id="9803416at2"/>
<dbReference type="FunFam" id="1.20.58.340:FF:000012">
    <property type="entry name" value="Magnesium transport protein CorA"/>
    <property type="match status" value="1"/>
</dbReference>
<evidence type="ECO:0000256" key="1">
    <source>
        <dbReference type="ARBA" id="ARBA00004651"/>
    </source>
</evidence>
<comment type="caution">
    <text evidence="9">The sequence shown here is derived from an EMBL/GenBank/DDBJ whole genome shotgun (WGS) entry which is preliminary data.</text>
</comment>
<comment type="function">
    <text evidence="8">Mediates influx of magnesium ions.</text>
</comment>
<comment type="similarity">
    <text evidence="2 8">Belongs to the CorA metal ion transporter (MIT) (TC 1.A.35) family.</text>
</comment>
<dbReference type="GO" id="GO:0050897">
    <property type="term" value="F:cobalt ion binding"/>
    <property type="evidence" value="ECO:0007669"/>
    <property type="project" value="TreeGrafter"/>
</dbReference>
<evidence type="ECO:0000256" key="4">
    <source>
        <dbReference type="ARBA" id="ARBA00022475"/>
    </source>
</evidence>
<gene>
    <name evidence="8 9" type="primary">corA</name>
    <name evidence="9" type="ORF">CEY02_03870</name>
</gene>
<evidence type="ECO:0000256" key="3">
    <source>
        <dbReference type="ARBA" id="ARBA00022448"/>
    </source>
</evidence>
<dbReference type="InterPro" id="IPR002523">
    <property type="entry name" value="MgTranspt_CorA/ZnTranspt_ZntB"/>
</dbReference>
<comment type="subcellular location">
    <subcellularLocation>
        <location evidence="1">Cell membrane</location>
        <topology evidence="1">Multi-pass membrane protein</topology>
    </subcellularLocation>
    <subcellularLocation>
        <location evidence="8">Membrane</location>
        <topology evidence="8">Multi-pass membrane protein</topology>
    </subcellularLocation>
</comment>
<dbReference type="CDD" id="cd12831">
    <property type="entry name" value="TmCorA-like_u2"/>
    <property type="match status" value="1"/>
</dbReference>
<proteinExistence type="inferred from homology"/>
<sequence length="327" mass="38783">MQVWRGAHAEKKLAVTKNGDLIEHATLQQLSSPDIAWYWIDFHAPTEKEATLLKEYFQFHPLAIEDCFHYLQRPKLDFYEGYLFFVLHALNQKTLRSEEVDLFVGENYIVTFHLKEAPYIDRVIRKLKGSEKARNSEPEHIAYMLIDQLVDDYFPIIYQIEDRLNEIEDEEGHKTYGTLMTEVFGIRSDLLKLRRTIIPMRDLLYRIVNTNMLRSDTNRQAYFNDIYDHLLKLTEIVESNRDMTADLRDSYQTLNSNRMNAIMMTLTIVSTIFIPLTFIVGVYGMNFDNMPELHWKYGYFAVLIFMGLIVSGMLLWFKHKGWFRIFK</sequence>
<organism evidence="9 10">
    <name type="scientific">Bacillus pumilus</name>
    <name type="common">Bacillus mesentericus</name>
    <dbReference type="NCBI Taxonomy" id="1408"/>
    <lineage>
        <taxon>Bacteria</taxon>
        <taxon>Bacillati</taxon>
        <taxon>Bacillota</taxon>
        <taxon>Bacilli</taxon>
        <taxon>Bacillales</taxon>
        <taxon>Bacillaceae</taxon>
        <taxon>Bacillus</taxon>
    </lineage>
</organism>
<keyword evidence="4 8" id="KW-1003">Cell membrane</keyword>
<dbReference type="GO" id="GO:0015095">
    <property type="term" value="F:magnesium ion transmembrane transporter activity"/>
    <property type="evidence" value="ECO:0007669"/>
    <property type="project" value="UniProtKB-UniRule"/>
</dbReference>
<dbReference type="NCBIfam" id="TIGR00383">
    <property type="entry name" value="corA"/>
    <property type="match status" value="1"/>
</dbReference>
<feature type="transmembrane region" description="Helical" evidence="8">
    <location>
        <begin position="261"/>
        <end position="285"/>
    </location>
</feature>
<evidence type="ECO:0000256" key="5">
    <source>
        <dbReference type="ARBA" id="ARBA00022692"/>
    </source>
</evidence>
<evidence type="ECO:0000256" key="6">
    <source>
        <dbReference type="ARBA" id="ARBA00022989"/>
    </source>
</evidence>
<name>A0A2A5IYY3_BACPU</name>
<evidence type="ECO:0000256" key="2">
    <source>
        <dbReference type="ARBA" id="ARBA00009765"/>
    </source>
</evidence>
<protein>
    <recommendedName>
        <fullName evidence="8">Magnesium transport protein CorA</fullName>
    </recommendedName>
</protein>
<keyword evidence="8" id="KW-0406">Ion transport</keyword>
<dbReference type="PANTHER" id="PTHR46494">
    <property type="entry name" value="CORA FAMILY METAL ION TRANSPORTER (EUROFUNG)"/>
    <property type="match status" value="1"/>
</dbReference>
<dbReference type="Gene3D" id="1.20.58.340">
    <property type="entry name" value="Magnesium transport protein CorA, transmembrane region"/>
    <property type="match status" value="2"/>
</dbReference>
<evidence type="ECO:0000256" key="7">
    <source>
        <dbReference type="ARBA" id="ARBA00023136"/>
    </source>
</evidence>
<dbReference type="InterPro" id="IPR045863">
    <property type="entry name" value="CorA_TM1_TM2"/>
</dbReference>
<dbReference type="PANTHER" id="PTHR46494:SF1">
    <property type="entry name" value="CORA FAMILY METAL ION TRANSPORTER (EUROFUNG)"/>
    <property type="match status" value="1"/>
</dbReference>
<evidence type="ECO:0000313" key="9">
    <source>
        <dbReference type="EMBL" id="PCK22545.1"/>
    </source>
</evidence>
<dbReference type="Gene3D" id="3.30.460.20">
    <property type="entry name" value="CorA soluble domain-like"/>
    <property type="match status" value="1"/>
</dbReference>
<dbReference type="GO" id="GO:0005886">
    <property type="term" value="C:plasma membrane"/>
    <property type="evidence" value="ECO:0007669"/>
    <property type="project" value="UniProtKB-SubCell"/>
</dbReference>
<dbReference type="EMBL" id="NKHG01000024">
    <property type="protein sequence ID" value="PCK22545.1"/>
    <property type="molecule type" value="Genomic_DNA"/>
</dbReference>
<dbReference type="InterPro" id="IPR004488">
    <property type="entry name" value="Mg/Co-transport_prot_CorA"/>
</dbReference>
<keyword evidence="6 8" id="KW-1133">Transmembrane helix</keyword>
<keyword evidence="7 8" id="KW-0472">Membrane</keyword>
<keyword evidence="3 8" id="KW-0813">Transport</keyword>
<keyword evidence="5 8" id="KW-0812">Transmembrane</keyword>
<dbReference type="GO" id="GO:0000287">
    <property type="term" value="F:magnesium ion binding"/>
    <property type="evidence" value="ECO:0007669"/>
    <property type="project" value="TreeGrafter"/>
</dbReference>
<dbReference type="AlphaFoldDB" id="A0A2A5IYY3"/>
<accession>A0A2A5IYY3</accession>
<reference evidence="9 10" key="1">
    <citation type="submission" date="2017-06" db="EMBL/GenBank/DDBJ databases">
        <title>Draft Genome Sequence of Bacillus sp Strain 36R Isolated from saline sediment at Atanasia, Sonora, Mexico.</title>
        <authorList>
            <person name="Sanchez Diaz R."/>
            <person name="Quiroz Macias M.E."/>
            <person name="Ibarra Gamez J.C."/>
            <person name="Enciso Ibarra J."/>
            <person name="Gomez Gil B."/>
            <person name="Galaviz Silva L."/>
        </authorList>
    </citation>
    <scope>NUCLEOTIDE SEQUENCE [LARGE SCALE GENOMIC DNA]</scope>
    <source>
        <strain evidence="9 10">36R_ATNSAL</strain>
    </source>
</reference>